<feature type="domain" description="UmuC" evidence="2">
    <location>
        <begin position="2"/>
        <end position="188"/>
    </location>
</feature>
<dbReference type="Gene3D" id="3.40.1170.60">
    <property type="match status" value="1"/>
</dbReference>
<dbReference type="InterPro" id="IPR043128">
    <property type="entry name" value="Rev_trsase/Diguanyl_cyclase"/>
</dbReference>
<dbReference type="PANTHER" id="PTHR11076:SF34">
    <property type="entry name" value="PROTEIN UMUC"/>
    <property type="match status" value="1"/>
</dbReference>
<organism evidence="3 4">
    <name type="scientific">Sphingomonas yabuuchiae</name>
    <dbReference type="NCBI Taxonomy" id="172044"/>
    <lineage>
        <taxon>Bacteria</taxon>
        <taxon>Pseudomonadati</taxon>
        <taxon>Pseudomonadota</taxon>
        <taxon>Alphaproteobacteria</taxon>
        <taxon>Sphingomonadales</taxon>
        <taxon>Sphingomonadaceae</taxon>
        <taxon>Sphingomonas</taxon>
    </lineage>
</organism>
<dbReference type="Gene3D" id="1.10.150.20">
    <property type="entry name" value="5' to 3' exonuclease, C-terminal subdomain"/>
    <property type="match status" value="1"/>
</dbReference>
<dbReference type="InterPro" id="IPR001126">
    <property type="entry name" value="UmuC"/>
</dbReference>
<accession>A0ABR6KG19</accession>
<dbReference type="PROSITE" id="PS50173">
    <property type="entry name" value="UMUC"/>
    <property type="match status" value="1"/>
</dbReference>
<comment type="caution">
    <text evidence="3">The sequence shown here is derived from an EMBL/GenBank/DDBJ whole genome shotgun (WGS) entry which is preliminary data.</text>
</comment>
<gene>
    <name evidence="3" type="ORF">GGQ89_003673</name>
</gene>
<dbReference type="SUPFAM" id="SSF56672">
    <property type="entry name" value="DNA/RNA polymerases"/>
    <property type="match status" value="1"/>
</dbReference>
<protein>
    <submittedName>
        <fullName evidence="3">DNA polymerase V</fullName>
    </submittedName>
</protein>
<dbReference type="InterPro" id="IPR050116">
    <property type="entry name" value="DNA_polymerase-Y"/>
</dbReference>
<name>A0ABR6KG19_9SPHN</name>
<evidence type="ECO:0000256" key="1">
    <source>
        <dbReference type="ARBA" id="ARBA00010945"/>
    </source>
</evidence>
<dbReference type="CDD" id="cd01700">
    <property type="entry name" value="PolY_Pol_V_umuC"/>
    <property type="match status" value="1"/>
</dbReference>
<dbReference type="InterPro" id="IPR043502">
    <property type="entry name" value="DNA/RNA_pol_sf"/>
</dbReference>
<sequence length="309" mass="33942">MWAILDIENFYVSAERLFDPKLRNVPVIVLSNNDGCAVARSAEAKALHIKMGAPVFKIRDTIKRHGIEVRSSNYELYSDLNRRFNMVIAEFSDTVEIYSIDESFFRLPVLQNGLGDVETAHRVRESVMRSVGLPTRVGLGPTRALSKVANALAKASEKVWGGVIDLHDVELRRRLFAAWPVEEVWGIGPALAARLRPLGVTTAADLTAMPPEVARSVGTVVLERLVRELNGIECDGFQPEPEPLKATAVTRCFGEPVSDAATIREAMVRRAVRAAEKVRAQGLVATRLIAFMHGSRYKGSVPAEGGMTP</sequence>
<evidence type="ECO:0000313" key="4">
    <source>
        <dbReference type="Proteomes" id="UP000584663"/>
    </source>
</evidence>
<dbReference type="EMBL" id="JACHNX010000029">
    <property type="protein sequence ID" value="MBB4611426.1"/>
    <property type="molecule type" value="Genomic_DNA"/>
</dbReference>
<dbReference type="PANTHER" id="PTHR11076">
    <property type="entry name" value="DNA REPAIR POLYMERASE UMUC / TRANSFERASE FAMILY MEMBER"/>
    <property type="match status" value="1"/>
</dbReference>
<dbReference type="Proteomes" id="UP000584663">
    <property type="component" value="Unassembled WGS sequence"/>
</dbReference>
<evidence type="ECO:0000313" key="3">
    <source>
        <dbReference type="EMBL" id="MBB4611426.1"/>
    </source>
</evidence>
<proteinExistence type="inferred from homology"/>
<reference evidence="3 4" key="1">
    <citation type="submission" date="2020-08" db="EMBL/GenBank/DDBJ databases">
        <title>Genomic Encyclopedia of Type Strains, Phase IV (KMG-IV): sequencing the most valuable type-strain genomes for metagenomic binning, comparative biology and taxonomic classification.</title>
        <authorList>
            <person name="Goeker M."/>
        </authorList>
    </citation>
    <scope>NUCLEOTIDE SEQUENCE [LARGE SCALE GENOMIC DNA]</scope>
    <source>
        <strain evidence="3 4">DSM 14562</strain>
    </source>
</reference>
<comment type="similarity">
    <text evidence="1">Belongs to the DNA polymerase type-Y family.</text>
</comment>
<evidence type="ECO:0000259" key="2">
    <source>
        <dbReference type="PROSITE" id="PS50173"/>
    </source>
</evidence>
<dbReference type="Gene3D" id="3.30.70.270">
    <property type="match status" value="1"/>
</dbReference>
<keyword evidence="4" id="KW-1185">Reference proteome</keyword>
<dbReference type="Pfam" id="PF00817">
    <property type="entry name" value="IMS"/>
    <property type="match status" value="1"/>
</dbReference>